<name>H3R9M9_PANSE</name>
<dbReference type="PATRIC" id="fig|660596.6.peg.594"/>
<sequence length="37" mass="4277">MKMQSEALPVVRKPLFRGRLRQLSWIAMVIACLAFLC</sequence>
<organism evidence="1 2">
    <name type="scientific">Pantoea stewartii subsp. stewartii DC283</name>
    <dbReference type="NCBI Taxonomy" id="660596"/>
    <lineage>
        <taxon>Bacteria</taxon>
        <taxon>Pseudomonadati</taxon>
        <taxon>Pseudomonadota</taxon>
        <taxon>Gammaproteobacteria</taxon>
        <taxon>Enterobacterales</taxon>
        <taxon>Erwiniaceae</taxon>
        <taxon>Pantoea</taxon>
    </lineage>
</organism>
<proteinExistence type="predicted"/>
<gene>
    <name evidence="1" type="ORF">CKS_0360</name>
</gene>
<comment type="caution">
    <text evidence="1">The sequence shown here is derived from an EMBL/GenBank/DDBJ whole genome shotgun (WGS) entry which is preliminary data.</text>
</comment>
<accession>H3R9M9</accession>
<evidence type="ECO:0000313" key="1">
    <source>
        <dbReference type="EMBL" id="EHU01892.1"/>
    </source>
</evidence>
<dbReference type="EMBL" id="AHIE01000002">
    <property type="protein sequence ID" value="EHU01892.1"/>
    <property type="molecule type" value="Genomic_DNA"/>
</dbReference>
<dbReference type="Proteomes" id="UP000005050">
    <property type="component" value="Unassembled WGS sequence"/>
</dbReference>
<reference evidence="1 2" key="1">
    <citation type="journal article" date="2012" name="Mol. Microbiol.">
        <title>The genetic and structural basis of two distinct terminal side branch residues in stewartan and amylovoran exopolysaccharides and their potential role in host adaptation.</title>
        <authorList>
            <person name="Wang X."/>
            <person name="Yang F."/>
            <person name="von Bodman S.B."/>
        </authorList>
    </citation>
    <scope>NUCLEOTIDE SEQUENCE [LARGE SCALE GENOMIC DNA]</scope>
    <source>
        <strain evidence="1 2">DC283</strain>
    </source>
</reference>
<dbReference type="AlphaFoldDB" id="H3R9M9"/>
<protein>
    <submittedName>
        <fullName evidence="1">Uncharacterized protein</fullName>
    </submittedName>
</protein>
<dbReference type="PROSITE" id="PS51257">
    <property type="entry name" value="PROKAR_LIPOPROTEIN"/>
    <property type="match status" value="1"/>
</dbReference>
<evidence type="ECO:0000313" key="2">
    <source>
        <dbReference type="Proteomes" id="UP000005050"/>
    </source>
</evidence>